<dbReference type="CDD" id="cd00475">
    <property type="entry name" value="Cis_IPPS"/>
    <property type="match status" value="1"/>
</dbReference>
<evidence type="ECO:0000256" key="3">
    <source>
        <dbReference type="RuleBase" id="RU363018"/>
    </source>
</evidence>
<protein>
    <recommendedName>
        <fullName evidence="3">Alkyl transferase</fullName>
        <ecNumber evidence="3">2.5.1.-</ecNumber>
    </recommendedName>
</protein>
<dbReference type="FunFam" id="3.40.1180.10:FF:000001">
    <property type="entry name" value="(2E,6E)-farnesyl-diphosphate-specific ditrans,polycis-undecaprenyl-diphosphate synthase"/>
    <property type="match status" value="1"/>
</dbReference>
<dbReference type="EC" id="2.5.1.-" evidence="3"/>
<dbReference type="GO" id="GO:0016094">
    <property type="term" value="P:polyprenol biosynthetic process"/>
    <property type="evidence" value="ECO:0007669"/>
    <property type="project" value="TreeGrafter"/>
</dbReference>
<dbReference type="InterPro" id="IPR036424">
    <property type="entry name" value="UPP_synth-like_sf"/>
</dbReference>
<name>A0AA35S5I0_GEOBA</name>
<dbReference type="Proteomes" id="UP001174909">
    <property type="component" value="Unassembled WGS sequence"/>
</dbReference>
<dbReference type="GO" id="GO:0030145">
    <property type="term" value="F:manganese ion binding"/>
    <property type="evidence" value="ECO:0007669"/>
    <property type="project" value="TreeGrafter"/>
</dbReference>
<reference evidence="4" key="1">
    <citation type="submission" date="2023-03" db="EMBL/GenBank/DDBJ databases">
        <authorList>
            <person name="Steffen K."/>
            <person name="Cardenas P."/>
        </authorList>
    </citation>
    <scope>NUCLEOTIDE SEQUENCE</scope>
</reference>
<dbReference type="GO" id="GO:0000287">
    <property type="term" value="F:magnesium ion binding"/>
    <property type="evidence" value="ECO:0007669"/>
    <property type="project" value="TreeGrafter"/>
</dbReference>
<proteinExistence type="inferred from homology"/>
<dbReference type="AlphaFoldDB" id="A0AA35S5I0"/>
<dbReference type="PANTHER" id="PTHR10291:SF0">
    <property type="entry name" value="DEHYDRODOLICHYL DIPHOSPHATE SYNTHASE 2"/>
    <property type="match status" value="1"/>
</dbReference>
<dbReference type="EMBL" id="CASHTH010001945">
    <property type="protein sequence ID" value="CAI8022296.1"/>
    <property type="molecule type" value="Genomic_DNA"/>
</dbReference>
<comment type="catalytic activity">
    <reaction evidence="2">
        <text>n isopentenyl diphosphate + (2E,6E)-farnesyl diphosphate = a di-trans,poly-cis-polyprenyl diphosphate + n diphosphate</text>
        <dbReference type="Rhea" id="RHEA:53008"/>
        <dbReference type="Rhea" id="RHEA-COMP:19494"/>
        <dbReference type="ChEBI" id="CHEBI:33019"/>
        <dbReference type="ChEBI" id="CHEBI:128769"/>
        <dbReference type="ChEBI" id="CHEBI:136960"/>
        <dbReference type="ChEBI" id="CHEBI:175763"/>
        <dbReference type="EC" id="2.5.1.87"/>
    </reaction>
</comment>
<dbReference type="GO" id="GO:0005829">
    <property type="term" value="C:cytosol"/>
    <property type="evidence" value="ECO:0007669"/>
    <property type="project" value="TreeGrafter"/>
</dbReference>
<feature type="non-terminal residue" evidence="4">
    <location>
        <position position="1"/>
    </location>
</feature>
<keyword evidence="1 3" id="KW-0808">Transferase</keyword>
<evidence type="ECO:0000256" key="2">
    <source>
        <dbReference type="ARBA" id="ARBA00047353"/>
    </source>
</evidence>
<evidence type="ECO:0000256" key="1">
    <source>
        <dbReference type="ARBA" id="ARBA00022679"/>
    </source>
</evidence>
<accession>A0AA35S5I0</accession>
<dbReference type="PANTHER" id="PTHR10291">
    <property type="entry name" value="DEHYDRODOLICHYL DIPHOSPHATE SYNTHASE FAMILY MEMBER"/>
    <property type="match status" value="1"/>
</dbReference>
<evidence type="ECO:0000313" key="5">
    <source>
        <dbReference type="Proteomes" id="UP001174909"/>
    </source>
</evidence>
<dbReference type="NCBIfam" id="TIGR00055">
    <property type="entry name" value="uppS"/>
    <property type="match status" value="1"/>
</dbReference>
<dbReference type="SUPFAM" id="SSF64005">
    <property type="entry name" value="Undecaprenyl diphosphate synthase"/>
    <property type="match status" value="1"/>
</dbReference>
<comment type="similarity">
    <text evidence="3">Belongs to the UPP synthase family.</text>
</comment>
<dbReference type="HAMAP" id="MF_01139">
    <property type="entry name" value="ISPT"/>
    <property type="match status" value="1"/>
</dbReference>
<sequence>WSVPGSSATFDIAPEEETAELLARIDRTRLPLHVAAIMDGNGRWAAARGLQRVEGHAAGVESVRDTVEGAAGLGLGALTMFAFSIENWSRPPEEVEVLMELVKRYLRLETEHLIANDIRFRPIGRLSELPADVQILLQETSEATANCQGLSLNIALNYGGRAEIVDAARRIAERAAREGRVPDFDEQTFGEYLYTRGLPDPDLLIRTSGEVRVSNFLLFQSAYTEFWTTPTLWPDFRRRHLFEAILAYQRRSRRYGGI</sequence>
<evidence type="ECO:0000313" key="4">
    <source>
        <dbReference type="EMBL" id="CAI8022296.1"/>
    </source>
</evidence>
<keyword evidence="5" id="KW-1185">Reference proteome</keyword>
<organism evidence="4 5">
    <name type="scientific">Geodia barretti</name>
    <name type="common">Barrett's horny sponge</name>
    <dbReference type="NCBI Taxonomy" id="519541"/>
    <lineage>
        <taxon>Eukaryota</taxon>
        <taxon>Metazoa</taxon>
        <taxon>Porifera</taxon>
        <taxon>Demospongiae</taxon>
        <taxon>Heteroscleromorpha</taxon>
        <taxon>Tetractinellida</taxon>
        <taxon>Astrophorina</taxon>
        <taxon>Geodiidae</taxon>
        <taxon>Geodia</taxon>
    </lineage>
</organism>
<gene>
    <name evidence="4" type="ORF">GBAR_LOCUS13114</name>
</gene>
<dbReference type="Gene3D" id="3.40.1180.10">
    <property type="entry name" value="Decaprenyl diphosphate synthase-like"/>
    <property type="match status" value="1"/>
</dbReference>
<dbReference type="GO" id="GO:0008834">
    <property type="term" value="F:ditrans,polycis-undecaprenyl-diphosphate synthase [(2E,6E)-farnesyl-diphosphate specific] activity"/>
    <property type="evidence" value="ECO:0007669"/>
    <property type="project" value="TreeGrafter"/>
</dbReference>
<dbReference type="Pfam" id="PF01255">
    <property type="entry name" value="Prenyltransf"/>
    <property type="match status" value="1"/>
</dbReference>
<dbReference type="InterPro" id="IPR001441">
    <property type="entry name" value="UPP_synth-like"/>
</dbReference>
<comment type="caution">
    <text evidence="4">The sequence shown here is derived from an EMBL/GenBank/DDBJ whole genome shotgun (WGS) entry which is preliminary data.</text>
</comment>